<accession>A0A1I2B564</accession>
<reference evidence="2 3" key="1">
    <citation type="submission" date="2016-10" db="EMBL/GenBank/DDBJ databases">
        <authorList>
            <person name="de Groot N.N."/>
        </authorList>
    </citation>
    <scope>NUCLEOTIDE SEQUENCE [LARGE SCALE GENOMIC DNA]</scope>
    <source>
        <strain evidence="2 3">DSM 9236</strain>
    </source>
</reference>
<dbReference type="STRING" id="1123323.SAMN05216245_1087"/>
<name>A0A1I2B564_9FIRM</name>
<dbReference type="AlphaFoldDB" id="A0A1I2B564"/>
<evidence type="ECO:0000256" key="1">
    <source>
        <dbReference type="SAM" id="SignalP"/>
    </source>
</evidence>
<feature type="chain" id="PRO_5038815100" evidence="1">
    <location>
        <begin position="23"/>
        <end position="157"/>
    </location>
</feature>
<organism evidence="2 3">
    <name type="scientific">Succiniclasticum ruminis DSM 9236</name>
    <dbReference type="NCBI Taxonomy" id="1123323"/>
    <lineage>
        <taxon>Bacteria</taxon>
        <taxon>Bacillati</taxon>
        <taxon>Bacillota</taxon>
        <taxon>Negativicutes</taxon>
        <taxon>Acidaminococcales</taxon>
        <taxon>Acidaminococcaceae</taxon>
        <taxon>Succiniclasticum</taxon>
    </lineage>
</organism>
<proteinExistence type="predicted"/>
<feature type="signal peptide" evidence="1">
    <location>
        <begin position="1"/>
        <end position="22"/>
    </location>
</feature>
<protein>
    <submittedName>
        <fullName evidence="2">Uncharacterized protein</fullName>
    </submittedName>
</protein>
<keyword evidence="3" id="KW-1185">Reference proteome</keyword>
<evidence type="ECO:0000313" key="2">
    <source>
        <dbReference type="EMBL" id="SFE51038.1"/>
    </source>
</evidence>
<dbReference type="RefSeq" id="WP_093913485.1">
    <property type="nucleotide sequence ID" value="NZ_FONL01000008.1"/>
</dbReference>
<sequence length="157" mass="16463">MKKLSVLAAVLCAMAISLPMSADAGFNIGNVLKGKPTAKTEKPSAGKVNPAAPVKQGGKATITVTCDGAPLQYASAYIGPGIEYRLEDGKCHVINKSSMGGMTSDKGIVEVEYPKQGCNIVIFKVGFEPILLRNVVLPSSHTLTTTKNPDVKGVKFD</sequence>
<dbReference type="EMBL" id="FONL01000008">
    <property type="protein sequence ID" value="SFE51038.1"/>
    <property type="molecule type" value="Genomic_DNA"/>
</dbReference>
<keyword evidence="1" id="KW-0732">Signal</keyword>
<dbReference type="Proteomes" id="UP000198896">
    <property type="component" value="Unassembled WGS sequence"/>
</dbReference>
<gene>
    <name evidence="2" type="ORF">SAMN05216245_1087</name>
</gene>
<evidence type="ECO:0000313" key="3">
    <source>
        <dbReference type="Proteomes" id="UP000198896"/>
    </source>
</evidence>